<dbReference type="PRINTS" id="PR00261">
    <property type="entry name" value="LDLRECEPTOR"/>
</dbReference>
<dbReference type="CDD" id="cd00112">
    <property type="entry name" value="LDLa"/>
    <property type="match status" value="3"/>
</dbReference>
<evidence type="ECO:0000256" key="5">
    <source>
        <dbReference type="ARBA" id="ARBA00022989"/>
    </source>
</evidence>
<evidence type="ECO:0000313" key="11">
    <source>
        <dbReference type="RefSeq" id="XP_035669106.1"/>
    </source>
</evidence>
<evidence type="ECO:0000256" key="2">
    <source>
        <dbReference type="ARBA" id="ARBA00004308"/>
    </source>
</evidence>
<dbReference type="InterPro" id="IPR036055">
    <property type="entry name" value="LDL_receptor-like_sf"/>
</dbReference>
<dbReference type="SMART" id="SM00192">
    <property type="entry name" value="LDLa"/>
    <property type="match status" value="5"/>
</dbReference>
<feature type="disulfide bond" evidence="8">
    <location>
        <begin position="120"/>
        <end position="135"/>
    </location>
</feature>
<dbReference type="GO" id="GO:0005886">
    <property type="term" value="C:plasma membrane"/>
    <property type="evidence" value="ECO:0000318"/>
    <property type="project" value="GO_Central"/>
</dbReference>
<dbReference type="PROSITE" id="PS01209">
    <property type="entry name" value="LDLRA_1"/>
    <property type="match status" value="1"/>
</dbReference>
<evidence type="ECO:0000256" key="7">
    <source>
        <dbReference type="ARBA" id="ARBA00023157"/>
    </source>
</evidence>
<evidence type="ECO:0000256" key="3">
    <source>
        <dbReference type="ARBA" id="ARBA00022692"/>
    </source>
</evidence>
<comment type="caution">
    <text evidence="8">Lacks conserved residue(s) required for the propagation of feature annotation.</text>
</comment>
<dbReference type="AlphaFoldDB" id="A0A9J7MJ01"/>
<keyword evidence="5" id="KW-1133">Transmembrane helix</keyword>
<sequence length="337" mass="36084">MQTTCKQQCMKKVLDINNVTKKESNLLFCSTVCEDVLQIECGRLESTVGLEDLGCLEIDSQYMSCWDGTSPGRGSGVFHTFQACDGVEDCSTGRDEENCDDCALECQTEFSSCVPSSWICDEIEDCVDGKDEQGCVKGVPKHCFFTCRNNVTCLPSRQLGDGHHDCSYGEDEIPSNVEDAVRRLWGSCRFNCPAVYGNASCVPDAFVCDGDADCLGEEDEQGCSVVEERQNDDCDTVSCDTPGNAMGSICVPSYWVCDGYPNCASGEDEQGCDNADGVSTQTSSAPSDGLQTAAGGQEETWGPTDGQQPQSESNAEQSRGQGSPGNNANTANVLQSP</sequence>
<dbReference type="InterPro" id="IPR023415">
    <property type="entry name" value="LDLR_class-A_CS"/>
</dbReference>
<dbReference type="RefSeq" id="XP_035669106.1">
    <property type="nucleotide sequence ID" value="XM_035813213.1"/>
</dbReference>
<dbReference type="KEGG" id="bfo:118411159"/>
<dbReference type="Pfam" id="PF00057">
    <property type="entry name" value="Ldl_recept_a"/>
    <property type="match status" value="2"/>
</dbReference>
<dbReference type="GO" id="GO:0012505">
    <property type="term" value="C:endomembrane system"/>
    <property type="evidence" value="ECO:0007669"/>
    <property type="project" value="UniProtKB-SubCell"/>
</dbReference>
<evidence type="ECO:0000256" key="6">
    <source>
        <dbReference type="ARBA" id="ARBA00023136"/>
    </source>
</evidence>
<evidence type="ECO:0000313" key="10">
    <source>
        <dbReference type="Proteomes" id="UP000001554"/>
    </source>
</evidence>
<dbReference type="InterPro" id="IPR050685">
    <property type="entry name" value="LDLR"/>
</dbReference>
<dbReference type="OrthoDB" id="9990982at2759"/>
<gene>
    <name evidence="11" type="primary">LOC118411159</name>
</gene>
<dbReference type="InterPro" id="IPR002172">
    <property type="entry name" value="LDrepeatLR_classA_rpt"/>
</dbReference>
<keyword evidence="6" id="KW-0472">Membrane</keyword>
<name>A0A9J7MJ01_BRAFL</name>
<proteinExistence type="predicted"/>
<feature type="disulfide bond" evidence="8">
    <location>
        <begin position="208"/>
        <end position="223"/>
    </location>
</feature>
<comment type="subcellular location">
    <subcellularLocation>
        <location evidence="2">Endomembrane system</location>
    </subcellularLocation>
    <subcellularLocation>
        <location evidence="1">Membrane</location>
        <topology evidence="1">Single-pass membrane protein</topology>
    </subcellularLocation>
</comment>
<reference evidence="10" key="1">
    <citation type="journal article" date="2020" name="Nat. Ecol. Evol.">
        <title>Deeply conserved synteny resolves early events in vertebrate evolution.</title>
        <authorList>
            <person name="Simakov O."/>
            <person name="Marletaz F."/>
            <person name="Yue J.X."/>
            <person name="O'Connell B."/>
            <person name="Jenkins J."/>
            <person name="Brandt A."/>
            <person name="Calef R."/>
            <person name="Tung C.H."/>
            <person name="Huang T.K."/>
            <person name="Schmutz J."/>
            <person name="Satoh N."/>
            <person name="Yu J.K."/>
            <person name="Putnam N.H."/>
            <person name="Green R.E."/>
            <person name="Rokhsar D.S."/>
        </authorList>
    </citation>
    <scope>NUCLEOTIDE SEQUENCE [LARGE SCALE GENOMIC DNA]</scope>
    <source>
        <strain evidence="10">S238N-H82</strain>
    </source>
</reference>
<accession>A0A9J7MJ01</accession>
<dbReference type="PANTHER" id="PTHR24270:SF62">
    <property type="entry name" value="LOW-DENSITY LIPOPROTEIN RECEPTOR-RELATED PROTEIN 2"/>
    <property type="match status" value="1"/>
</dbReference>
<protein>
    <submittedName>
        <fullName evidence="11">Low-density lipoprotein receptor-like</fullName>
    </submittedName>
</protein>
<keyword evidence="4" id="KW-0677">Repeat</keyword>
<feature type="disulfide bond" evidence="8">
    <location>
        <begin position="257"/>
        <end position="272"/>
    </location>
</feature>
<dbReference type="Proteomes" id="UP000001554">
    <property type="component" value="Chromosome 3"/>
</dbReference>
<dbReference type="GeneID" id="118411159"/>
<dbReference type="PANTHER" id="PTHR24270">
    <property type="entry name" value="LOW-DENSITY LIPOPROTEIN RECEPTOR-RELATED"/>
    <property type="match status" value="1"/>
</dbReference>
<organism evidence="10 11">
    <name type="scientific">Branchiostoma floridae</name>
    <name type="common">Florida lancelet</name>
    <name type="synonym">Amphioxus</name>
    <dbReference type="NCBI Taxonomy" id="7739"/>
    <lineage>
        <taxon>Eukaryota</taxon>
        <taxon>Metazoa</taxon>
        <taxon>Chordata</taxon>
        <taxon>Cephalochordata</taxon>
        <taxon>Leptocardii</taxon>
        <taxon>Amphioxiformes</taxon>
        <taxon>Branchiostomatidae</taxon>
        <taxon>Branchiostoma</taxon>
    </lineage>
</organism>
<evidence type="ECO:0000256" key="8">
    <source>
        <dbReference type="PROSITE-ProRule" id="PRU00124"/>
    </source>
</evidence>
<reference evidence="11" key="2">
    <citation type="submission" date="2025-08" db="UniProtKB">
        <authorList>
            <consortium name="RefSeq"/>
        </authorList>
    </citation>
    <scope>IDENTIFICATION</scope>
    <source>
        <strain evidence="11">S238N-H82</strain>
        <tissue evidence="11">Testes</tissue>
    </source>
</reference>
<keyword evidence="3" id="KW-0812">Transmembrane</keyword>
<feature type="compositionally biased region" description="Polar residues" evidence="9">
    <location>
        <begin position="305"/>
        <end position="337"/>
    </location>
</feature>
<evidence type="ECO:0000256" key="1">
    <source>
        <dbReference type="ARBA" id="ARBA00004167"/>
    </source>
</evidence>
<keyword evidence="10" id="KW-1185">Reference proteome</keyword>
<dbReference type="GO" id="GO:0016192">
    <property type="term" value="P:vesicle-mediated transport"/>
    <property type="evidence" value="ECO:0007669"/>
    <property type="project" value="UniProtKB-ARBA"/>
</dbReference>
<dbReference type="SUPFAM" id="SSF57424">
    <property type="entry name" value="LDL receptor-like module"/>
    <property type="match status" value="4"/>
</dbReference>
<evidence type="ECO:0000256" key="4">
    <source>
        <dbReference type="ARBA" id="ARBA00022737"/>
    </source>
</evidence>
<feature type="compositionally biased region" description="Polar residues" evidence="9">
    <location>
        <begin position="277"/>
        <end position="290"/>
    </location>
</feature>
<keyword evidence="7 8" id="KW-1015">Disulfide bond</keyword>
<feature type="region of interest" description="Disordered" evidence="9">
    <location>
        <begin position="274"/>
        <end position="337"/>
    </location>
</feature>
<evidence type="ECO:0000256" key="9">
    <source>
        <dbReference type="SAM" id="MobiDB-lite"/>
    </source>
</evidence>
<dbReference type="PROSITE" id="PS50068">
    <property type="entry name" value="LDLRA_2"/>
    <property type="match status" value="3"/>
</dbReference>
<dbReference type="Gene3D" id="4.10.400.10">
    <property type="entry name" value="Low-density Lipoprotein Receptor"/>
    <property type="match status" value="4"/>
</dbReference>